<keyword evidence="2" id="KW-1185">Reference proteome</keyword>
<dbReference type="AlphaFoldDB" id="A0A101XT62"/>
<dbReference type="RefSeq" id="WP_067711631.1">
    <property type="nucleotide sequence ID" value="NZ_LPVJ01000006.1"/>
</dbReference>
<evidence type="ECO:0000313" key="2">
    <source>
        <dbReference type="Proteomes" id="UP000053557"/>
    </source>
</evidence>
<dbReference type="OrthoDB" id="9976397at2"/>
<dbReference type="Proteomes" id="UP000053557">
    <property type="component" value="Unassembled WGS sequence"/>
</dbReference>
<name>A0A101XT62_9BACL</name>
<protein>
    <submittedName>
        <fullName evidence="1">Uncharacterized protein</fullName>
    </submittedName>
</protein>
<reference evidence="1 2" key="1">
    <citation type="submission" date="2015-12" db="EMBL/GenBank/DDBJ databases">
        <title>Draft genome sequence of Acidibacillus ferrooxidans ITV001, isolated from a chalcopyrite acid mine drainage site in Brazil.</title>
        <authorList>
            <person name="Dall'Agnol H."/>
            <person name="Nancucheo I."/>
            <person name="Johnson B."/>
            <person name="Oliveira R."/>
            <person name="Leite L."/>
            <person name="Pylro V."/>
            <person name="Nunes G.L."/>
            <person name="Tzotzos G."/>
            <person name="Fernandes G.R."/>
            <person name="Dutra J."/>
            <person name="Orellana S.C."/>
            <person name="Oliveira G."/>
        </authorList>
    </citation>
    <scope>NUCLEOTIDE SEQUENCE [LARGE SCALE GENOMIC DNA]</scope>
    <source>
        <strain evidence="2">ITV01</strain>
    </source>
</reference>
<comment type="caution">
    <text evidence="1">The sequence shown here is derived from an EMBL/GenBank/DDBJ whole genome shotgun (WGS) entry which is preliminary data.</text>
</comment>
<proteinExistence type="predicted"/>
<organism evidence="1 2">
    <name type="scientific">Ferroacidibacillus organovorans</name>
    <dbReference type="NCBI Taxonomy" id="1765683"/>
    <lineage>
        <taxon>Bacteria</taxon>
        <taxon>Bacillati</taxon>
        <taxon>Bacillota</taxon>
        <taxon>Bacilli</taxon>
        <taxon>Bacillales</taxon>
        <taxon>Alicyclobacillaceae</taxon>
        <taxon>Ferroacidibacillus</taxon>
    </lineage>
</organism>
<sequence>MKQKGQKRCGDRVDEQELHTMVDEDARLEIVWRRETGPDWDALALRCARLVVRFESPGVTKT</sequence>
<dbReference type="EMBL" id="LPVJ01000006">
    <property type="protein sequence ID" value="KUO97127.1"/>
    <property type="molecule type" value="Genomic_DNA"/>
</dbReference>
<gene>
    <name evidence="1" type="ORF">ATW55_12525</name>
</gene>
<evidence type="ECO:0000313" key="1">
    <source>
        <dbReference type="EMBL" id="KUO97127.1"/>
    </source>
</evidence>
<accession>A0A101XT62</accession>